<evidence type="ECO:0000313" key="2">
    <source>
        <dbReference type="Proteomes" id="UP000192674"/>
    </source>
</evidence>
<dbReference type="RefSeq" id="WP_084434166.1">
    <property type="nucleotide sequence ID" value="NZ_FWXV01000014.1"/>
</dbReference>
<organism evidence="1 2">
    <name type="scientific">Kibdelosporangium aridum</name>
    <dbReference type="NCBI Taxonomy" id="2030"/>
    <lineage>
        <taxon>Bacteria</taxon>
        <taxon>Bacillati</taxon>
        <taxon>Actinomycetota</taxon>
        <taxon>Actinomycetes</taxon>
        <taxon>Pseudonocardiales</taxon>
        <taxon>Pseudonocardiaceae</taxon>
        <taxon>Kibdelosporangium</taxon>
    </lineage>
</organism>
<dbReference type="OrthoDB" id="9790035at2"/>
<accession>A0A1W2FWW6</accession>
<dbReference type="EMBL" id="FWXV01000014">
    <property type="protein sequence ID" value="SMD26415.1"/>
    <property type="molecule type" value="Genomic_DNA"/>
</dbReference>
<gene>
    <name evidence="1" type="ORF">SAMN05661093_09998</name>
</gene>
<dbReference type="AlphaFoldDB" id="A0A1W2FWW6"/>
<proteinExistence type="predicted"/>
<sequence>MTWKTNSPLPHDHLTDSSTRAIVLGGSVAGLLAATALSEHFEQVVVIDRDELPTDPTDRRGVPQGKHVHGLLARGIAAINSLLPGFDDDLVTAGALRLDVQSDIHWYLDGHLVNPSPSGITGYAASRRLLEHVIRTRVRGLSNVVIQDACDVLELMTAPGNSAVIGVVIEPKADGAEPTEIRAHLVVDATGRASRTPHWLTQRGLTPPVETRIPVGITYVTREYRREPHHLDGRAGTSVAVFPGSPRGAFLLAIEEDRFILTTGGIHGEQPPLDDEGLDVFARTLPTAEVTDFLATAVRISEPVKTHYPASVRRHYERLHDLPDGYLVIGDALCSFNPVYGQGISVAAMEAELLGEVLHGARGSLAKQFFTAAVEVIDNPWTIAANTDLRFDETTEPKPAEIAAFTAYLEQIYPAASTDAAVGTAFLRITNLLDRPEALLEPSLAARVAASLSSHDSAIRNGTGAPAVRTRS</sequence>
<evidence type="ECO:0000313" key="1">
    <source>
        <dbReference type="EMBL" id="SMD26415.1"/>
    </source>
</evidence>
<dbReference type="SUPFAM" id="SSF51905">
    <property type="entry name" value="FAD/NAD(P)-binding domain"/>
    <property type="match status" value="1"/>
</dbReference>
<dbReference type="Proteomes" id="UP000192674">
    <property type="component" value="Unassembled WGS sequence"/>
</dbReference>
<reference evidence="1 2" key="1">
    <citation type="submission" date="2017-04" db="EMBL/GenBank/DDBJ databases">
        <authorList>
            <person name="Afonso C.L."/>
            <person name="Miller P.J."/>
            <person name="Scott M.A."/>
            <person name="Spackman E."/>
            <person name="Goraichik I."/>
            <person name="Dimitrov K.M."/>
            <person name="Suarez D.L."/>
            <person name="Swayne D.E."/>
        </authorList>
    </citation>
    <scope>NUCLEOTIDE SEQUENCE [LARGE SCALE GENOMIC DNA]</scope>
    <source>
        <strain evidence="1 2">DSM 43828</strain>
    </source>
</reference>
<name>A0A1W2FWW6_KIBAR</name>
<keyword evidence="2" id="KW-1185">Reference proteome</keyword>
<dbReference type="InterPro" id="IPR036188">
    <property type="entry name" value="FAD/NAD-bd_sf"/>
</dbReference>
<dbReference type="PANTHER" id="PTHR43422">
    <property type="entry name" value="THIAMINE THIAZOLE SYNTHASE"/>
    <property type="match status" value="1"/>
</dbReference>
<protein>
    <submittedName>
        <fullName evidence="1">Dehydrogenase (Flavoprotein)</fullName>
    </submittedName>
</protein>
<dbReference type="PANTHER" id="PTHR43422:SF3">
    <property type="entry name" value="THIAMINE THIAZOLE SYNTHASE"/>
    <property type="match status" value="1"/>
</dbReference>
<dbReference type="Gene3D" id="3.50.50.60">
    <property type="entry name" value="FAD/NAD(P)-binding domain"/>
    <property type="match status" value="1"/>
</dbReference>